<evidence type="ECO:0000256" key="1">
    <source>
        <dbReference type="ARBA" id="ARBA00023015"/>
    </source>
</evidence>
<accession>A0A2Z6N546</accession>
<dbReference type="Gene3D" id="3.30.530.20">
    <property type="match status" value="1"/>
</dbReference>
<reference evidence="8" key="1">
    <citation type="journal article" date="2017" name="Front. Plant Sci.">
        <title>Climate Clever Clovers: New Paradigm to Reduce the Environmental Footprint of Ruminants by Breeding Low Methanogenic Forages Utilizing Haplotype Variation.</title>
        <authorList>
            <person name="Kaur P."/>
            <person name="Appels R."/>
            <person name="Bayer P.E."/>
            <person name="Keeble-Gagnere G."/>
            <person name="Wang J."/>
            <person name="Hirakawa H."/>
            <person name="Shirasawa K."/>
            <person name="Vercoe P."/>
            <person name="Stefanova K."/>
            <person name="Durmic Z."/>
            <person name="Nichols P."/>
            <person name="Revell C."/>
            <person name="Isobe S.N."/>
            <person name="Edwards D."/>
            <person name="Erskine W."/>
        </authorList>
    </citation>
    <scope>NUCLEOTIDE SEQUENCE [LARGE SCALE GENOMIC DNA]</scope>
    <source>
        <strain evidence="8">cv. Daliak</strain>
    </source>
</reference>
<dbReference type="GO" id="GO:0003677">
    <property type="term" value="F:DNA binding"/>
    <property type="evidence" value="ECO:0007669"/>
    <property type="project" value="UniProtKB-KW"/>
</dbReference>
<dbReference type="GO" id="GO:0008289">
    <property type="term" value="F:lipid binding"/>
    <property type="evidence" value="ECO:0007669"/>
    <property type="project" value="InterPro"/>
</dbReference>
<dbReference type="Pfam" id="PF25797">
    <property type="entry name" value="PDF2_C"/>
    <property type="match status" value="2"/>
</dbReference>
<dbReference type="OrthoDB" id="1569773at2759"/>
<dbReference type="SUPFAM" id="SSF55961">
    <property type="entry name" value="Bet v1-like"/>
    <property type="match status" value="2"/>
</dbReference>
<dbReference type="Proteomes" id="UP000242715">
    <property type="component" value="Unassembled WGS sequence"/>
</dbReference>
<organism evidence="7 8">
    <name type="scientific">Trifolium subterraneum</name>
    <name type="common">Subterranean clover</name>
    <dbReference type="NCBI Taxonomy" id="3900"/>
    <lineage>
        <taxon>Eukaryota</taxon>
        <taxon>Viridiplantae</taxon>
        <taxon>Streptophyta</taxon>
        <taxon>Embryophyta</taxon>
        <taxon>Tracheophyta</taxon>
        <taxon>Spermatophyta</taxon>
        <taxon>Magnoliopsida</taxon>
        <taxon>eudicotyledons</taxon>
        <taxon>Gunneridae</taxon>
        <taxon>Pentapetalae</taxon>
        <taxon>rosids</taxon>
        <taxon>fabids</taxon>
        <taxon>Fabales</taxon>
        <taxon>Fabaceae</taxon>
        <taxon>Papilionoideae</taxon>
        <taxon>50 kb inversion clade</taxon>
        <taxon>NPAAA clade</taxon>
        <taxon>Hologalegina</taxon>
        <taxon>IRL clade</taxon>
        <taxon>Trifolieae</taxon>
        <taxon>Trifolium</taxon>
    </lineage>
</organism>
<evidence type="ECO:0000256" key="3">
    <source>
        <dbReference type="ARBA" id="ARBA00023155"/>
    </source>
</evidence>
<dbReference type="EMBL" id="DF973339">
    <property type="protein sequence ID" value="GAU26619.1"/>
    <property type="molecule type" value="Genomic_DNA"/>
</dbReference>
<dbReference type="InterPro" id="IPR023393">
    <property type="entry name" value="START-like_dom_sf"/>
</dbReference>
<keyword evidence="4" id="KW-0804">Transcription</keyword>
<dbReference type="PROSITE" id="PS50848">
    <property type="entry name" value="START"/>
    <property type="match status" value="1"/>
</dbReference>
<dbReference type="SMART" id="SM00234">
    <property type="entry name" value="START"/>
    <property type="match status" value="1"/>
</dbReference>
<keyword evidence="8" id="KW-1185">Reference proteome</keyword>
<proteinExistence type="predicted"/>
<evidence type="ECO:0000313" key="7">
    <source>
        <dbReference type="EMBL" id="GAU26619.1"/>
    </source>
</evidence>
<dbReference type="InterPro" id="IPR002913">
    <property type="entry name" value="START_lipid-bd_dom"/>
</dbReference>
<dbReference type="InterPro" id="IPR057993">
    <property type="entry name" value="HD-Zip_IV_C"/>
</dbReference>
<keyword evidence="1" id="KW-0805">Transcription regulation</keyword>
<keyword evidence="5" id="KW-0539">Nucleus</keyword>
<protein>
    <recommendedName>
        <fullName evidence="6">START domain-containing protein</fullName>
    </recommendedName>
</protein>
<evidence type="ECO:0000256" key="2">
    <source>
        <dbReference type="ARBA" id="ARBA00023125"/>
    </source>
</evidence>
<evidence type="ECO:0000313" key="8">
    <source>
        <dbReference type="Proteomes" id="UP000242715"/>
    </source>
</evidence>
<evidence type="ECO:0000256" key="5">
    <source>
        <dbReference type="ARBA" id="ARBA00023242"/>
    </source>
</evidence>
<dbReference type="InterPro" id="IPR042160">
    <property type="entry name" value="HD-Zip_IV"/>
</dbReference>
<gene>
    <name evidence="7" type="ORF">TSUD_102260</name>
</gene>
<feature type="domain" description="START" evidence="6">
    <location>
        <begin position="20"/>
        <end position="265"/>
    </location>
</feature>
<evidence type="ECO:0000259" key="6">
    <source>
        <dbReference type="PROSITE" id="PS50848"/>
    </source>
</evidence>
<dbReference type="Pfam" id="PF01852">
    <property type="entry name" value="START"/>
    <property type="match status" value="1"/>
</dbReference>
<sequence>MASLNMQRASDLLLGVSIFGEPIKSKIIDRANSAMEELCKLGTAAGKPMWHQHEDSYEVLDNTEYLKEFRRVDSTLMDIIRLAEVGELQALPSFDSCQNMNPMSTNQNLGQGLQIEATRAMQMLNLSPINVVELLMDVNQWSTTFHNIVSRATVLGSFSDGVEGTYDGKLHVMTAEFHLPSPVIPTRECCFARYCKKFPYDRWAIVDVSLEDFFPSPTSNLRKKPSGCVIVPREHATIQVIWVEHVEADHSQVNDLFKPLVTSVLIPQNGRTSFLKLADRMMRKFCANLSATTSNPWMRLAPSNSVDVRVMIDNNTNNPLGTSVVFSATIWFNINPNRLFNFLRHEKSRNVDSKDKTEIFYLQESYADSSVSYVIYAPLDESALAYLAKGSNPDNVIAYPSGFAIIPGGLDRNGYQSNGNESLLTVSFHILDKAITNVAGIPPESVQTIYGIITETVNAIKDALSYHTLHDNWAQDELKNGLTTKNFSV</sequence>
<dbReference type="AlphaFoldDB" id="A0A2Z6N546"/>
<name>A0A2Z6N546_TRISU</name>
<keyword evidence="2" id="KW-0238">DNA-binding</keyword>
<keyword evidence="3" id="KW-0371">Homeobox</keyword>
<dbReference type="PANTHER" id="PTHR45654">
    <property type="entry name" value="HOMEOBOX-LEUCINE ZIPPER PROTEIN MERISTEM L1"/>
    <property type="match status" value="1"/>
</dbReference>
<dbReference type="PANTHER" id="PTHR45654:SF48">
    <property type="entry name" value="START DOMAIN-CONTAINING PROTEIN"/>
    <property type="match status" value="1"/>
</dbReference>
<evidence type="ECO:0000256" key="4">
    <source>
        <dbReference type="ARBA" id="ARBA00023163"/>
    </source>
</evidence>